<keyword evidence="1" id="KW-0805">Transcription regulation</keyword>
<dbReference type="Proteomes" id="UP000015503">
    <property type="component" value="Chromosome"/>
</dbReference>
<dbReference type="EMBL" id="AP013068">
    <property type="protein sequence ID" value="BAN48067.1"/>
    <property type="molecule type" value="Genomic_DNA"/>
</dbReference>
<dbReference type="eggNOG" id="COG2207">
    <property type="taxonomic scope" value="Bacteria"/>
</dbReference>
<evidence type="ECO:0000313" key="7">
    <source>
        <dbReference type="Proteomes" id="UP000015503"/>
    </source>
</evidence>
<evidence type="ECO:0000256" key="3">
    <source>
        <dbReference type="ARBA" id="ARBA00023163"/>
    </source>
</evidence>
<dbReference type="Pfam" id="PF02311">
    <property type="entry name" value="AraC_binding"/>
    <property type="match status" value="1"/>
</dbReference>
<keyword evidence="3" id="KW-0804">Transcription</keyword>
<evidence type="ECO:0000259" key="5">
    <source>
        <dbReference type="PROSITE" id="PS01124"/>
    </source>
</evidence>
<dbReference type="STRING" id="1245471.PCA10_23350"/>
<accession>S6AEI1</accession>
<dbReference type="GO" id="GO:0043565">
    <property type="term" value="F:sequence-specific DNA binding"/>
    <property type="evidence" value="ECO:0007669"/>
    <property type="project" value="InterPro"/>
</dbReference>
<dbReference type="KEGG" id="pre:PCA10_23350"/>
<dbReference type="InterPro" id="IPR018060">
    <property type="entry name" value="HTH_AraC"/>
</dbReference>
<dbReference type="SUPFAM" id="SSF51215">
    <property type="entry name" value="Regulatory protein AraC"/>
    <property type="match status" value="1"/>
</dbReference>
<dbReference type="PANTHER" id="PTHR46796">
    <property type="entry name" value="HTH-TYPE TRANSCRIPTIONAL ACTIVATOR RHAS-RELATED"/>
    <property type="match status" value="1"/>
</dbReference>
<dbReference type="InterPro" id="IPR037923">
    <property type="entry name" value="HTH-like"/>
</dbReference>
<dbReference type="InterPro" id="IPR003313">
    <property type="entry name" value="AraC-bd"/>
</dbReference>
<dbReference type="PATRIC" id="fig|1245471.3.peg.2361"/>
<protein>
    <submittedName>
        <fullName evidence="6">Putative AraC family transcriptional regulator</fullName>
    </submittedName>
</protein>
<dbReference type="HOGENOM" id="CLU_000445_88_16_6"/>
<dbReference type="Pfam" id="PF12833">
    <property type="entry name" value="HTH_18"/>
    <property type="match status" value="1"/>
</dbReference>
<proteinExistence type="predicted"/>
<dbReference type="OrthoDB" id="9809338at2"/>
<name>S6AEI1_METRE</name>
<keyword evidence="2" id="KW-0238">DNA-binding</keyword>
<evidence type="ECO:0000313" key="6">
    <source>
        <dbReference type="EMBL" id="BAN48067.1"/>
    </source>
</evidence>
<organism evidence="6 7">
    <name type="scientific">Metapseudomonas resinovorans NBRC 106553</name>
    <dbReference type="NCBI Taxonomy" id="1245471"/>
    <lineage>
        <taxon>Bacteria</taxon>
        <taxon>Pseudomonadati</taxon>
        <taxon>Pseudomonadota</taxon>
        <taxon>Gammaproteobacteria</taxon>
        <taxon>Pseudomonadales</taxon>
        <taxon>Pseudomonadaceae</taxon>
        <taxon>Metapseudomonas</taxon>
    </lineage>
</organism>
<evidence type="ECO:0000256" key="4">
    <source>
        <dbReference type="ARBA" id="ARBA00037345"/>
    </source>
</evidence>
<dbReference type="GO" id="GO:0003700">
    <property type="term" value="F:DNA-binding transcription factor activity"/>
    <property type="evidence" value="ECO:0007669"/>
    <property type="project" value="InterPro"/>
</dbReference>
<reference evidence="6 7" key="1">
    <citation type="journal article" date="2013" name="Genome Announc.">
        <title>Complete Genome Sequence of the Carbazole Degrader Pseudomonas resinovorans Strain CA10 (NBRC 106553).</title>
        <authorList>
            <person name="Shintani M."/>
            <person name="Hosoyama A."/>
            <person name="Ohji S."/>
            <person name="Tsuchikane K."/>
            <person name="Takarada H."/>
            <person name="Yamazoe A."/>
            <person name="Fujita N."/>
            <person name="Nojiri H."/>
        </authorList>
    </citation>
    <scope>NUCLEOTIDE SEQUENCE [LARGE SCALE GENOMIC DNA]</scope>
    <source>
        <strain evidence="6 7">NBRC 106553</strain>
    </source>
</reference>
<dbReference type="InterPro" id="IPR009057">
    <property type="entry name" value="Homeodomain-like_sf"/>
</dbReference>
<gene>
    <name evidence="6" type="ORF">PCA10_23350</name>
</gene>
<sequence length="270" mass="30245">MSAGSARRDWMLQSHFPSKVERIEAYFSGHGYEPHRHDTYAIGLTMSGVQSFRYRGGMRHSLPGGAMVLHPDELHDGRAGTDEGFRYRMLYIDPVLIQQALGGKALPFVADGLSNDVRVLRAIDSLMQAMERPVESLEEDDAIHDLAHALEAAAGKGRGRRAIDYQAAERARSYILDMNGASMTIEELERISGRDQSSLSRDFRALYGTSPYRYVTMRRLDICRDLLLSGSDLADAALAAGFYDQSHMTRQFRNTFGLSPARWLLLLKSL</sequence>
<feature type="domain" description="HTH araC/xylS-type" evidence="5">
    <location>
        <begin position="169"/>
        <end position="266"/>
    </location>
</feature>
<evidence type="ECO:0000256" key="1">
    <source>
        <dbReference type="ARBA" id="ARBA00023015"/>
    </source>
</evidence>
<dbReference type="Gene3D" id="1.10.10.60">
    <property type="entry name" value="Homeodomain-like"/>
    <property type="match status" value="1"/>
</dbReference>
<comment type="function">
    <text evidence="4">Regulatory protein of the TOL plasmid xyl operons. XylS activates the xylXYZLTEGFJQKIH operon required for the degradation of toluene, m-xylene and p-xylene.</text>
</comment>
<dbReference type="AlphaFoldDB" id="S6AEI1"/>
<dbReference type="SUPFAM" id="SSF46689">
    <property type="entry name" value="Homeodomain-like"/>
    <property type="match status" value="2"/>
</dbReference>
<dbReference type="PROSITE" id="PS01124">
    <property type="entry name" value="HTH_ARAC_FAMILY_2"/>
    <property type="match status" value="1"/>
</dbReference>
<dbReference type="SMART" id="SM00342">
    <property type="entry name" value="HTH_ARAC"/>
    <property type="match status" value="1"/>
</dbReference>
<evidence type="ECO:0000256" key="2">
    <source>
        <dbReference type="ARBA" id="ARBA00023125"/>
    </source>
</evidence>
<dbReference type="InterPro" id="IPR050204">
    <property type="entry name" value="AraC_XylS_family_regulators"/>
</dbReference>
<keyword evidence="7" id="KW-1185">Reference proteome</keyword>
<dbReference type="RefSeq" id="WP_016492263.1">
    <property type="nucleotide sequence ID" value="NC_021499.1"/>
</dbReference>
<dbReference type="PANTHER" id="PTHR46796:SF2">
    <property type="entry name" value="TRANSCRIPTIONAL REGULATORY PROTEIN"/>
    <property type="match status" value="1"/>
</dbReference>